<dbReference type="GO" id="GO:0010181">
    <property type="term" value="F:FMN binding"/>
    <property type="evidence" value="ECO:0007669"/>
    <property type="project" value="InterPro"/>
</dbReference>
<dbReference type="SUPFAM" id="SSF52218">
    <property type="entry name" value="Flavoproteins"/>
    <property type="match status" value="1"/>
</dbReference>
<evidence type="ECO:0000256" key="3">
    <source>
        <dbReference type="ARBA" id="ARBA00022448"/>
    </source>
</evidence>
<comment type="similarity">
    <text evidence="2">Belongs to the flavodoxin family.</text>
</comment>
<dbReference type="InterPro" id="IPR029039">
    <property type="entry name" value="Flavoprotein-like_sf"/>
</dbReference>
<dbReference type="PANTHER" id="PTHR42809">
    <property type="entry name" value="FLAVODOXIN 2"/>
    <property type="match status" value="1"/>
</dbReference>
<evidence type="ECO:0000256" key="1">
    <source>
        <dbReference type="ARBA" id="ARBA00001917"/>
    </source>
</evidence>
<keyword evidence="6" id="KW-0249">Electron transport</keyword>
<organism evidence="8 9">
    <name type="scientific">Candidatus Magasanikbacteria bacterium CG11_big_fil_rev_8_21_14_0_20_39_34</name>
    <dbReference type="NCBI Taxonomy" id="1974653"/>
    <lineage>
        <taxon>Bacteria</taxon>
        <taxon>Candidatus Magasanikiibacteriota</taxon>
    </lineage>
</organism>
<dbReference type="Gene3D" id="3.40.50.360">
    <property type="match status" value="1"/>
</dbReference>
<evidence type="ECO:0000259" key="7">
    <source>
        <dbReference type="PROSITE" id="PS50902"/>
    </source>
</evidence>
<accession>A0A2H0N409</accession>
<evidence type="ECO:0000256" key="2">
    <source>
        <dbReference type="ARBA" id="ARBA00005267"/>
    </source>
</evidence>
<dbReference type="EMBL" id="PCWN01000011">
    <property type="protein sequence ID" value="PIR03608.1"/>
    <property type="molecule type" value="Genomic_DNA"/>
</dbReference>
<comment type="caution">
    <text evidence="8">The sequence shown here is derived from an EMBL/GenBank/DDBJ whole genome shotgun (WGS) entry which is preliminary data.</text>
</comment>
<comment type="cofactor">
    <cofactor evidence="1">
        <name>FMN</name>
        <dbReference type="ChEBI" id="CHEBI:58210"/>
    </cofactor>
</comment>
<dbReference type="PANTHER" id="PTHR42809:SF1">
    <property type="entry name" value="FLAVODOXIN 1"/>
    <property type="match status" value="1"/>
</dbReference>
<sequence length="150" mass="16943">MNVLILYASNSGSNYHSAVTIADILAQKHRVVIKNASEVQISDIEKAKLIVMGSPSWMVNGEEGMPHEDVLHIMDALQSTRYSQKKFALFGCGDKRYTFFCGAVDHMENFVKKIQAKEVISPLKIDGFYFQLDESIKQIESWSKKLLKAL</sequence>
<evidence type="ECO:0000256" key="5">
    <source>
        <dbReference type="ARBA" id="ARBA00022643"/>
    </source>
</evidence>
<protein>
    <recommendedName>
        <fullName evidence="7">Flavodoxin-like domain-containing protein</fullName>
    </recommendedName>
</protein>
<dbReference type="Proteomes" id="UP000229600">
    <property type="component" value="Unassembled WGS sequence"/>
</dbReference>
<evidence type="ECO:0000256" key="4">
    <source>
        <dbReference type="ARBA" id="ARBA00022630"/>
    </source>
</evidence>
<gene>
    <name evidence="8" type="ORF">COV59_05465</name>
</gene>
<keyword evidence="5" id="KW-0288">FMN</keyword>
<proteinExistence type="inferred from homology"/>
<evidence type="ECO:0000313" key="9">
    <source>
        <dbReference type="Proteomes" id="UP000229600"/>
    </source>
</evidence>
<dbReference type="InterPro" id="IPR008254">
    <property type="entry name" value="Flavodoxin/NO_synth"/>
</dbReference>
<dbReference type="InterPro" id="IPR050619">
    <property type="entry name" value="Flavodoxin"/>
</dbReference>
<feature type="domain" description="Flavodoxin-like" evidence="7">
    <location>
        <begin position="3"/>
        <end position="147"/>
    </location>
</feature>
<evidence type="ECO:0000256" key="6">
    <source>
        <dbReference type="ARBA" id="ARBA00022982"/>
    </source>
</evidence>
<dbReference type="AlphaFoldDB" id="A0A2H0N409"/>
<dbReference type="PROSITE" id="PS50902">
    <property type="entry name" value="FLAVODOXIN_LIKE"/>
    <property type="match status" value="1"/>
</dbReference>
<keyword evidence="3" id="KW-0813">Transport</keyword>
<keyword evidence="4" id="KW-0285">Flavoprotein</keyword>
<evidence type="ECO:0000313" key="8">
    <source>
        <dbReference type="EMBL" id="PIR03608.1"/>
    </source>
</evidence>
<name>A0A2H0N409_9BACT</name>
<dbReference type="Pfam" id="PF00258">
    <property type="entry name" value="Flavodoxin_1"/>
    <property type="match status" value="1"/>
</dbReference>
<reference evidence="8 9" key="1">
    <citation type="submission" date="2017-09" db="EMBL/GenBank/DDBJ databases">
        <title>Depth-based differentiation of microbial function through sediment-hosted aquifers and enrichment of novel symbionts in the deep terrestrial subsurface.</title>
        <authorList>
            <person name="Probst A.J."/>
            <person name="Ladd B."/>
            <person name="Jarett J.K."/>
            <person name="Geller-Mcgrath D.E."/>
            <person name="Sieber C.M."/>
            <person name="Emerson J.B."/>
            <person name="Anantharaman K."/>
            <person name="Thomas B.C."/>
            <person name="Malmstrom R."/>
            <person name="Stieglmeier M."/>
            <person name="Klingl A."/>
            <person name="Woyke T."/>
            <person name="Ryan C.M."/>
            <person name="Banfield J.F."/>
        </authorList>
    </citation>
    <scope>NUCLEOTIDE SEQUENCE [LARGE SCALE GENOMIC DNA]</scope>
    <source>
        <strain evidence="8">CG11_big_fil_rev_8_21_14_0_20_39_34</strain>
    </source>
</reference>